<sequence length="82" mass="9019">MSTTVRTRIFLPVAKLIVDEVYRPNVVQANGLLAIFPKLRLYAPLVRLVPHLEALRPEAVVEGFDVGVVGGLSRPAEVERNA</sequence>
<evidence type="ECO:0000313" key="1">
    <source>
        <dbReference type="EMBL" id="EHH04181.1"/>
    </source>
</evidence>
<dbReference type="Proteomes" id="UP000002949">
    <property type="component" value="Unassembled WGS sequence"/>
</dbReference>
<reference evidence="1 2" key="1">
    <citation type="journal article" date="2012" name="J. Bacteriol.">
        <title>Draft Genome Sequence of Plant Growth-Promoting Rhizobium Mesorhizobium amorphae, Isolated from Zinc-Lead Mine Tailings.</title>
        <authorList>
            <person name="Hao X."/>
            <person name="Lin Y."/>
            <person name="Johnstone L."/>
            <person name="Baltrus D.A."/>
            <person name="Miller S.J."/>
            <person name="Wei G."/>
            <person name="Rensing C."/>
        </authorList>
    </citation>
    <scope>NUCLEOTIDE SEQUENCE [LARGE SCALE GENOMIC DNA]</scope>
    <source>
        <strain evidence="1 2">CCNWGS0123</strain>
    </source>
</reference>
<evidence type="ECO:0000313" key="2">
    <source>
        <dbReference type="Proteomes" id="UP000002949"/>
    </source>
</evidence>
<dbReference type="EMBL" id="AGSN01000228">
    <property type="protein sequence ID" value="EHH04181.1"/>
    <property type="molecule type" value="Genomic_DNA"/>
</dbReference>
<keyword evidence="2" id="KW-1185">Reference proteome</keyword>
<gene>
    <name evidence="1" type="ORF">MEA186_31716</name>
</gene>
<protein>
    <submittedName>
        <fullName evidence="1">Uncharacterized protein</fullName>
    </submittedName>
</protein>
<dbReference type="AlphaFoldDB" id="G6YK09"/>
<dbReference type="KEGG" id="mamo:A6B35_31895"/>
<proteinExistence type="predicted"/>
<dbReference type="PATRIC" id="fig|1082933.3.peg.6156"/>
<accession>G6YK09</accession>
<organism evidence="1 2">
    <name type="scientific">Mesorhizobium amorphae CCNWGS0123</name>
    <dbReference type="NCBI Taxonomy" id="1082933"/>
    <lineage>
        <taxon>Bacteria</taxon>
        <taxon>Pseudomonadati</taxon>
        <taxon>Pseudomonadota</taxon>
        <taxon>Alphaproteobacteria</taxon>
        <taxon>Hyphomicrobiales</taxon>
        <taxon>Phyllobacteriaceae</taxon>
        <taxon>Mesorhizobium</taxon>
    </lineage>
</organism>
<name>G6YK09_9HYPH</name>